<dbReference type="GO" id="GO:0010181">
    <property type="term" value="F:FMN binding"/>
    <property type="evidence" value="ECO:0007669"/>
    <property type="project" value="InterPro"/>
</dbReference>
<dbReference type="InterPro" id="IPR007329">
    <property type="entry name" value="FMN-bd"/>
</dbReference>
<dbReference type="GO" id="GO:0009055">
    <property type="term" value="F:electron transfer activity"/>
    <property type="evidence" value="ECO:0007669"/>
    <property type="project" value="InterPro"/>
</dbReference>
<keyword evidence="1 6" id="KW-0813">Transport</keyword>
<dbReference type="NCBIfam" id="TIGR01947">
    <property type="entry name" value="rnfG"/>
    <property type="match status" value="1"/>
</dbReference>
<feature type="modified residue" description="FMN phosphoryl threonine" evidence="6">
    <location>
        <position position="179"/>
    </location>
</feature>
<comment type="similarity">
    <text evidence="6">Belongs to the RnfG family.</text>
</comment>
<dbReference type="HAMAP" id="MF_00479">
    <property type="entry name" value="RsxG_RnfG"/>
    <property type="match status" value="1"/>
</dbReference>
<dbReference type="GO" id="GO:0005886">
    <property type="term" value="C:plasma membrane"/>
    <property type="evidence" value="ECO:0007669"/>
    <property type="project" value="UniProtKB-SubCell"/>
</dbReference>
<evidence type="ECO:0000256" key="5">
    <source>
        <dbReference type="ARBA" id="ARBA00022982"/>
    </source>
</evidence>
<evidence type="ECO:0000256" key="4">
    <source>
        <dbReference type="ARBA" id="ARBA00022643"/>
    </source>
</evidence>
<evidence type="ECO:0000256" key="1">
    <source>
        <dbReference type="ARBA" id="ARBA00022448"/>
    </source>
</evidence>
<keyword evidence="6" id="KW-1003">Cell membrane</keyword>
<protein>
    <recommendedName>
        <fullName evidence="6">Ion-translocating oxidoreductase complex subunit G</fullName>
        <ecNumber evidence="6">7.-.-.-</ecNumber>
    </recommendedName>
    <alternativeName>
        <fullName evidence="6">Rnf electron transport complex subunit G</fullName>
    </alternativeName>
</protein>
<comment type="function">
    <text evidence="6">Part of a membrane-bound complex that couples electron transfer with translocation of ions across the membrane.</text>
</comment>
<gene>
    <name evidence="6" type="primary">rnfG</name>
    <name evidence="8" type="ORF">FHS30_000760</name>
</gene>
<dbReference type="EMBL" id="JACHXZ010000001">
    <property type="protein sequence ID" value="MBB3167584.1"/>
    <property type="molecule type" value="Genomic_DNA"/>
</dbReference>
<dbReference type="InterPro" id="IPR010209">
    <property type="entry name" value="Ion_transpt_RnfG/RsxG"/>
</dbReference>
<evidence type="ECO:0000313" key="8">
    <source>
        <dbReference type="EMBL" id="MBB3167584.1"/>
    </source>
</evidence>
<keyword evidence="9" id="KW-1185">Reference proteome</keyword>
<evidence type="ECO:0000313" key="9">
    <source>
        <dbReference type="Proteomes" id="UP000559987"/>
    </source>
</evidence>
<name>A0A839UHT2_9GAMM</name>
<accession>A0A839UHT2</accession>
<dbReference type="Proteomes" id="UP000559987">
    <property type="component" value="Unassembled WGS sequence"/>
</dbReference>
<reference evidence="8 9" key="1">
    <citation type="submission" date="2020-08" db="EMBL/GenBank/DDBJ databases">
        <title>Genomic Encyclopedia of Type Strains, Phase III (KMG-III): the genomes of soil and plant-associated and newly described type strains.</title>
        <authorList>
            <person name="Whitman W."/>
        </authorList>
    </citation>
    <scope>NUCLEOTIDE SEQUENCE [LARGE SCALE GENOMIC DNA]</scope>
    <source>
        <strain evidence="8 9">CECT 8571</strain>
    </source>
</reference>
<keyword evidence="4 6" id="KW-0288">FMN</keyword>
<comment type="cofactor">
    <cofactor evidence="6">
        <name>FMN</name>
        <dbReference type="ChEBI" id="CHEBI:58210"/>
    </cofactor>
</comment>
<evidence type="ECO:0000259" key="7">
    <source>
        <dbReference type="SMART" id="SM00900"/>
    </source>
</evidence>
<comment type="subcellular location">
    <subcellularLocation>
        <location evidence="6">Cell inner membrane</location>
        <topology evidence="6">Single-pass membrane protein</topology>
    </subcellularLocation>
</comment>
<keyword evidence="6" id="KW-0997">Cell inner membrane</keyword>
<feature type="domain" description="FMN-binding" evidence="7">
    <location>
        <begin position="104"/>
        <end position="196"/>
    </location>
</feature>
<keyword evidence="6" id="KW-0472">Membrane</keyword>
<keyword evidence="2 6" id="KW-0597">Phosphoprotein</keyword>
<dbReference type="PIRSF" id="PIRSF006091">
    <property type="entry name" value="E_trnsport_RnfG"/>
    <property type="match status" value="1"/>
</dbReference>
<keyword evidence="3 6" id="KW-0285">Flavoprotein</keyword>
<keyword evidence="6" id="KW-1133">Transmembrane helix</keyword>
<comment type="caution">
    <text evidence="8">The sequence shown here is derived from an EMBL/GenBank/DDBJ whole genome shotgun (WGS) entry which is preliminary data.</text>
</comment>
<dbReference type="Pfam" id="PF04205">
    <property type="entry name" value="FMN_bind"/>
    <property type="match status" value="1"/>
</dbReference>
<keyword evidence="6" id="KW-1278">Translocase</keyword>
<sequence>MLAKSISANSLLLGGFAILTASLLATVNLFTQGPIAEAERDAARKALLEILPPATHDNALLTDTLDIKPEWQAQLNAKQGTRIHRARKDGDIVAVIIPTTAPDGYSGNIHLIVGVNSDQSIAGVRVLAHTETPGLGDKIELKKSPWILAFNNRSLNDPSIEHWAVKKDGGQFDQFTGATITPRAVINKIKHTLSFVQKNHDVLFSGESVDNTQLPHSARQKNEHQH</sequence>
<dbReference type="AlphaFoldDB" id="A0A839UHT2"/>
<dbReference type="EC" id="7.-.-.-" evidence="6"/>
<comment type="subunit">
    <text evidence="6">The complex is composed of six subunits: RnfA, RnfB, RnfC, RnfD, RnfE and RnfG.</text>
</comment>
<evidence type="ECO:0000256" key="3">
    <source>
        <dbReference type="ARBA" id="ARBA00022630"/>
    </source>
</evidence>
<evidence type="ECO:0000256" key="6">
    <source>
        <dbReference type="HAMAP-Rule" id="MF_00479"/>
    </source>
</evidence>
<keyword evidence="5 6" id="KW-0249">Electron transport</keyword>
<evidence type="ECO:0000256" key="2">
    <source>
        <dbReference type="ARBA" id="ARBA00022553"/>
    </source>
</evidence>
<proteinExistence type="inferred from homology"/>
<dbReference type="RefSeq" id="WP_183908429.1">
    <property type="nucleotide sequence ID" value="NZ_JACHXZ010000001.1"/>
</dbReference>
<keyword evidence="6" id="KW-0812">Transmembrane</keyword>
<dbReference type="PANTHER" id="PTHR36118">
    <property type="entry name" value="ION-TRANSLOCATING OXIDOREDUCTASE COMPLEX SUBUNIT G"/>
    <property type="match status" value="1"/>
</dbReference>
<dbReference type="SMART" id="SM00900">
    <property type="entry name" value="FMN_bind"/>
    <property type="match status" value="1"/>
</dbReference>
<dbReference type="NCBIfam" id="NF002519">
    <property type="entry name" value="PRK01908.1"/>
    <property type="match status" value="1"/>
</dbReference>
<dbReference type="PANTHER" id="PTHR36118:SF1">
    <property type="entry name" value="ION-TRANSLOCATING OXIDOREDUCTASE COMPLEX SUBUNIT G"/>
    <property type="match status" value="1"/>
</dbReference>
<organism evidence="8 9">
    <name type="scientific">Simiduia aestuariiviva</name>
    <dbReference type="NCBI Taxonomy" id="1510459"/>
    <lineage>
        <taxon>Bacteria</taxon>
        <taxon>Pseudomonadati</taxon>
        <taxon>Pseudomonadota</taxon>
        <taxon>Gammaproteobacteria</taxon>
        <taxon>Cellvibrionales</taxon>
        <taxon>Cellvibrionaceae</taxon>
        <taxon>Simiduia</taxon>
    </lineage>
</organism>
<dbReference type="GO" id="GO:0022900">
    <property type="term" value="P:electron transport chain"/>
    <property type="evidence" value="ECO:0007669"/>
    <property type="project" value="UniProtKB-UniRule"/>
</dbReference>